<dbReference type="AlphaFoldDB" id="A0A0L8GVJ3"/>
<protein>
    <submittedName>
        <fullName evidence="2">Uncharacterized protein</fullName>
    </submittedName>
</protein>
<feature type="region of interest" description="Disordered" evidence="1">
    <location>
        <begin position="1"/>
        <end position="78"/>
    </location>
</feature>
<accession>A0A0L8GVJ3</accession>
<dbReference type="EMBL" id="KQ420185">
    <property type="protein sequence ID" value="KOF80998.1"/>
    <property type="molecule type" value="Genomic_DNA"/>
</dbReference>
<organism evidence="2">
    <name type="scientific">Octopus bimaculoides</name>
    <name type="common">California two-spotted octopus</name>
    <dbReference type="NCBI Taxonomy" id="37653"/>
    <lineage>
        <taxon>Eukaryota</taxon>
        <taxon>Metazoa</taxon>
        <taxon>Spiralia</taxon>
        <taxon>Lophotrochozoa</taxon>
        <taxon>Mollusca</taxon>
        <taxon>Cephalopoda</taxon>
        <taxon>Coleoidea</taxon>
        <taxon>Octopodiformes</taxon>
        <taxon>Octopoda</taxon>
        <taxon>Incirrata</taxon>
        <taxon>Octopodidae</taxon>
        <taxon>Octopus</taxon>
    </lineage>
</organism>
<feature type="compositionally biased region" description="Low complexity" evidence="1">
    <location>
        <begin position="69"/>
        <end position="78"/>
    </location>
</feature>
<proteinExistence type="predicted"/>
<reference evidence="2" key="1">
    <citation type="submission" date="2015-07" db="EMBL/GenBank/DDBJ databases">
        <title>MeaNS - Measles Nucleotide Surveillance Program.</title>
        <authorList>
            <person name="Tran T."/>
            <person name="Druce J."/>
        </authorList>
    </citation>
    <scope>NUCLEOTIDE SEQUENCE</scope>
    <source>
        <strain evidence="2">UCB-OBI-ISO-001</strain>
        <tissue evidence="2">Gonad</tissue>
    </source>
</reference>
<feature type="non-terminal residue" evidence="2">
    <location>
        <position position="78"/>
    </location>
</feature>
<gene>
    <name evidence="2" type="ORF">OCBIM_22027107mg</name>
</gene>
<feature type="non-terminal residue" evidence="2">
    <location>
        <position position="1"/>
    </location>
</feature>
<sequence>SKRENGDAQSGKEGEKEKRRDGERRGREEEAERGGRGRRCERKSKGIRKRRGEFSDVMTRRRKRRVGRRLLSLKSRIK</sequence>
<name>A0A0L8GVJ3_OCTBM</name>
<feature type="compositionally biased region" description="Basic residues" evidence="1">
    <location>
        <begin position="36"/>
        <end position="51"/>
    </location>
</feature>
<evidence type="ECO:0000256" key="1">
    <source>
        <dbReference type="SAM" id="MobiDB-lite"/>
    </source>
</evidence>
<evidence type="ECO:0000313" key="2">
    <source>
        <dbReference type="EMBL" id="KOF80998.1"/>
    </source>
</evidence>
<feature type="compositionally biased region" description="Basic and acidic residues" evidence="1">
    <location>
        <begin position="1"/>
        <end position="35"/>
    </location>
</feature>